<accession>A0A9D1W2H3</accession>
<evidence type="ECO:0000256" key="5">
    <source>
        <dbReference type="ARBA" id="ARBA00021528"/>
    </source>
</evidence>
<comment type="similarity">
    <text evidence="3">Belongs to the phosphate acetyltransferase and butyryltransferase family.</text>
</comment>
<proteinExistence type="inferred from homology"/>
<dbReference type="PIRSF" id="PIRSF000428">
    <property type="entry name" value="P_Ac_trans"/>
    <property type="match status" value="1"/>
</dbReference>
<evidence type="ECO:0000256" key="7">
    <source>
        <dbReference type="ARBA" id="ARBA00023315"/>
    </source>
</evidence>
<organism evidence="10 11">
    <name type="scientific">Candidatus Borkfalkia faecavium</name>
    <dbReference type="NCBI Taxonomy" id="2838508"/>
    <lineage>
        <taxon>Bacteria</taxon>
        <taxon>Bacillati</taxon>
        <taxon>Bacillota</taxon>
        <taxon>Clostridia</taxon>
        <taxon>Christensenellales</taxon>
        <taxon>Christensenellaceae</taxon>
        <taxon>Candidatus Borkfalkia</taxon>
    </lineage>
</organism>
<dbReference type="InterPro" id="IPR050500">
    <property type="entry name" value="Phos_Acetyltrans/Butyryltrans"/>
</dbReference>
<comment type="pathway">
    <text evidence="2">Metabolic intermediate biosynthesis; acetyl-CoA biosynthesis; acetyl-CoA from acetate: step 2/2.</text>
</comment>
<evidence type="ECO:0000256" key="2">
    <source>
        <dbReference type="ARBA" id="ARBA00004989"/>
    </source>
</evidence>
<protein>
    <recommendedName>
        <fullName evidence="5">Phosphate acetyltransferase</fullName>
        <ecNumber evidence="4">2.3.1.8</ecNumber>
    </recommendedName>
    <alternativeName>
        <fullName evidence="8">Phosphotransacetylase</fullName>
    </alternativeName>
</protein>
<evidence type="ECO:0000256" key="6">
    <source>
        <dbReference type="ARBA" id="ARBA00022679"/>
    </source>
</evidence>
<dbReference type="InterPro" id="IPR002505">
    <property type="entry name" value="PTA_PTB"/>
</dbReference>
<dbReference type="SUPFAM" id="SSF53659">
    <property type="entry name" value="Isocitrate/Isopropylmalate dehydrogenase-like"/>
    <property type="match status" value="1"/>
</dbReference>
<reference evidence="10" key="2">
    <citation type="submission" date="2021-04" db="EMBL/GenBank/DDBJ databases">
        <authorList>
            <person name="Gilroy R."/>
        </authorList>
    </citation>
    <scope>NUCLEOTIDE SEQUENCE</scope>
    <source>
        <strain evidence="10">2189</strain>
    </source>
</reference>
<dbReference type="EC" id="2.3.1.8" evidence="4"/>
<dbReference type="InterPro" id="IPR012147">
    <property type="entry name" value="P_Ac_Bu_trans"/>
</dbReference>
<feature type="domain" description="Phosphate acetyl/butaryl transferase" evidence="9">
    <location>
        <begin position="30"/>
        <end position="353"/>
    </location>
</feature>
<evidence type="ECO:0000313" key="11">
    <source>
        <dbReference type="Proteomes" id="UP000886847"/>
    </source>
</evidence>
<evidence type="ECO:0000256" key="3">
    <source>
        <dbReference type="ARBA" id="ARBA00005656"/>
    </source>
</evidence>
<evidence type="ECO:0000256" key="4">
    <source>
        <dbReference type="ARBA" id="ARBA00012707"/>
    </source>
</evidence>
<dbReference type="Pfam" id="PF01515">
    <property type="entry name" value="PTA_PTB"/>
    <property type="match status" value="1"/>
</dbReference>
<dbReference type="PANTHER" id="PTHR43356">
    <property type="entry name" value="PHOSPHATE ACETYLTRANSFERASE"/>
    <property type="match status" value="1"/>
</dbReference>
<dbReference type="NCBIfam" id="TIGR00651">
    <property type="entry name" value="pta"/>
    <property type="match status" value="1"/>
</dbReference>
<comment type="caution">
    <text evidence="10">The sequence shown here is derived from an EMBL/GenBank/DDBJ whole genome shotgun (WGS) entry which is preliminary data.</text>
</comment>
<dbReference type="EMBL" id="DXEW01000035">
    <property type="protein sequence ID" value="HIX51075.1"/>
    <property type="molecule type" value="Genomic_DNA"/>
</dbReference>
<dbReference type="NCBIfam" id="NF007233">
    <property type="entry name" value="PRK09653.1"/>
    <property type="match status" value="1"/>
</dbReference>
<dbReference type="InterPro" id="IPR042113">
    <property type="entry name" value="P_AcTrfase_dom1"/>
</dbReference>
<name>A0A9D1W2H3_9FIRM</name>
<evidence type="ECO:0000256" key="8">
    <source>
        <dbReference type="ARBA" id="ARBA00031108"/>
    </source>
</evidence>
<gene>
    <name evidence="10" type="primary">pta</name>
    <name evidence="10" type="ORF">H9851_07345</name>
</gene>
<dbReference type="NCBIfam" id="NF004167">
    <property type="entry name" value="PRK05632.1"/>
    <property type="match status" value="1"/>
</dbReference>
<dbReference type="Gene3D" id="3.40.50.10950">
    <property type="match status" value="1"/>
</dbReference>
<dbReference type="InterPro" id="IPR042112">
    <property type="entry name" value="P_AcTrfase_dom2"/>
</dbReference>
<dbReference type="AlphaFoldDB" id="A0A9D1W2H3"/>
<keyword evidence="7 10" id="KW-0012">Acyltransferase</keyword>
<sequence>MADFFNKVKDKMSAVKDKLGEMIEKEEDTFLYRIKKRASELNKRIVLCEGEDSRVVKAASVAAKQGVAKIVLLGNAEQIAKDNPDIDLSAVEIVDPAASEKRAEYAALLYQLRQAKGMTQEEAEKLSYDNTYFGVLMVKAGDADGLVSGACHSTANTLRPGLQIVKAAPGVPLVSSCFFMVAPPAGNQYCEDGVFIYSDCGLNENPNSEQLAEIAIISAKTAEKIAGLEPRVAMLSFSTKGSAKHADIDKVTAAYRIAKEKAPDLALDGELQLDSAIVPAVAKSKAPGSKVAGHANVLIFPDLDAGNIGYKLTERLGGFMAVGPVCQGFAKPINDLSRGCKWEDIVATIAITALQTQM</sequence>
<dbReference type="Proteomes" id="UP000886847">
    <property type="component" value="Unassembled WGS sequence"/>
</dbReference>
<dbReference type="Gene3D" id="3.40.50.10750">
    <property type="entry name" value="Isocitrate/Isopropylmalate dehydrogenase-like"/>
    <property type="match status" value="1"/>
</dbReference>
<evidence type="ECO:0000259" key="9">
    <source>
        <dbReference type="Pfam" id="PF01515"/>
    </source>
</evidence>
<keyword evidence="6 10" id="KW-0808">Transferase</keyword>
<reference evidence="10" key="1">
    <citation type="journal article" date="2021" name="PeerJ">
        <title>Extensive microbial diversity within the chicken gut microbiome revealed by metagenomics and culture.</title>
        <authorList>
            <person name="Gilroy R."/>
            <person name="Ravi A."/>
            <person name="Getino M."/>
            <person name="Pursley I."/>
            <person name="Horton D.L."/>
            <person name="Alikhan N.F."/>
            <person name="Baker D."/>
            <person name="Gharbi K."/>
            <person name="Hall N."/>
            <person name="Watson M."/>
            <person name="Adriaenssens E.M."/>
            <person name="Foster-Nyarko E."/>
            <person name="Jarju S."/>
            <person name="Secka A."/>
            <person name="Antonio M."/>
            <person name="Oren A."/>
            <person name="Chaudhuri R.R."/>
            <person name="La Ragione R."/>
            <person name="Hildebrand F."/>
            <person name="Pallen M.J."/>
        </authorList>
    </citation>
    <scope>NUCLEOTIDE SEQUENCE</scope>
    <source>
        <strain evidence="10">2189</strain>
    </source>
</reference>
<comment type="catalytic activity">
    <reaction evidence="1">
        <text>acetyl-CoA + phosphate = acetyl phosphate + CoA</text>
        <dbReference type="Rhea" id="RHEA:19521"/>
        <dbReference type="ChEBI" id="CHEBI:22191"/>
        <dbReference type="ChEBI" id="CHEBI:43474"/>
        <dbReference type="ChEBI" id="CHEBI:57287"/>
        <dbReference type="ChEBI" id="CHEBI:57288"/>
        <dbReference type="EC" id="2.3.1.8"/>
    </reaction>
</comment>
<dbReference type="InterPro" id="IPR004614">
    <property type="entry name" value="P_AcTrfase"/>
</dbReference>
<dbReference type="GO" id="GO:0008959">
    <property type="term" value="F:phosphate acetyltransferase activity"/>
    <property type="evidence" value="ECO:0007669"/>
    <property type="project" value="UniProtKB-EC"/>
</dbReference>
<dbReference type="PANTHER" id="PTHR43356:SF3">
    <property type="entry name" value="PHOSPHATE ACETYLTRANSFERASE"/>
    <property type="match status" value="1"/>
</dbReference>
<evidence type="ECO:0000313" key="10">
    <source>
        <dbReference type="EMBL" id="HIX51075.1"/>
    </source>
</evidence>
<evidence type="ECO:0000256" key="1">
    <source>
        <dbReference type="ARBA" id="ARBA00000705"/>
    </source>
</evidence>